<proteinExistence type="predicted"/>
<reference evidence="1 2" key="1">
    <citation type="journal article" date="2022" name="bioRxiv">
        <title>An ancient truncated duplication of the anti-Mullerian hormone receptor type 2 gene is a potential conserved master sex determinant in the Pangasiidae catfish family.</title>
        <authorList>
            <person name="Wen M."/>
            <person name="Pan Q."/>
            <person name="Jouanno E."/>
            <person name="Montfort J."/>
            <person name="Zahm M."/>
            <person name="Cabau C."/>
            <person name="Klopp C."/>
            <person name="Iampietro C."/>
            <person name="Roques C."/>
            <person name="Bouchez O."/>
            <person name="Castinel A."/>
            <person name="Donnadieu C."/>
            <person name="Parrinello H."/>
            <person name="Poncet C."/>
            <person name="Belmonte E."/>
            <person name="Gautier V."/>
            <person name="Avarre J.-C."/>
            <person name="Dugue R."/>
            <person name="Gustiano R."/>
            <person name="Ha T.T.T."/>
            <person name="Campet M."/>
            <person name="Sriphairoj K."/>
            <person name="Ribolli J."/>
            <person name="de Almeida F.L."/>
            <person name="Desvignes T."/>
            <person name="Postlethwait J.H."/>
            <person name="Bucao C.F."/>
            <person name="Robinson-Rechavi M."/>
            <person name="Bobe J."/>
            <person name="Herpin A."/>
            <person name="Guiguen Y."/>
        </authorList>
    </citation>
    <scope>NUCLEOTIDE SEQUENCE [LARGE SCALE GENOMIC DNA]</scope>
    <source>
        <strain evidence="1">YG-Dec2019</strain>
    </source>
</reference>
<name>A0ACC5WLS5_PANGG</name>
<organism evidence="1 2">
    <name type="scientific">Pangasianodon gigas</name>
    <name type="common">Mekong giant catfish</name>
    <name type="synonym">Pangasius gigas</name>
    <dbReference type="NCBI Taxonomy" id="30993"/>
    <lineage>
        <taxon>Eukaryota</taxon>
        <taxon>Metazoa</taxon>
        <taxon>Chordata</taxon>
        <taxon>Craniata</taxon>
        <taxon>Vertebrata</taxon>
        <taxon>Euteleostomi</taxon>
        <taxon>Actinopterygii</taxon>
        <taxon>Neopterygii</taxon>
        <taxon>Teleostei</taxon>
        <taxon>Ostariophysi</taxon>
        <taxon>Siluriformes</taxon>
        <taxon>Pangasiidae</taxon>
        <taxon>Pangasianodon</taxon>
    </lineage>
</organism>
<feature type="non-terminal residue" evidence="1">
    <location>
        <position position="1"/>
    </location>
</feature>
<keyword evidence="2" id="KW-1185">Reference proteome</keyword>
<accession>A0ACC5WLS5</accession>
<protein>
    <submittedName>
        <fullName evidence="1">Uncharacterized protein</fullName>
    </submittedName>
</protein>
<dbReference type="EMBL" id="CM040460">
    <property type="protein sequence ID" value="MCI4379626.1"/>
    <property type="molecule type" value="Genomic_DNA"/>
</dbReference>
<sequence>EIVKSTKFLGQLRRSSESLFPPSRTFTPPAASAKPPALWMTPHTPLTHSSPSCRLVNSTEAFGPSQPDCAIVSSLMSSDSSTPRTGLKEGTHTHIHIHTYTQLNIFHAHVLHMLCTCFMLLLLLLCLHIIQYHYVYITSAIYIKLCIICTIVTWALSNRTAYWLAL</sequence>
<evidence type="ECO:0000313" key="1">
    <source>
        <dbReference type="EMBL" id="MCI4379626.1"/>
    </source>
</evidence>
<comment type="caution">
    <text evidence="1">The sequence shown here is derived from an EMBL/GenBank/DDBJ whole genome shotgun (WGS) entry which is preliminary data.</text>
</comment>
<dbReference type="Proteomes" id="UP000829447">
    <property type="component" value="Linkage Group LG7"/>
</dbReference>
<evidence type="ECO:0000313" key="2">
    <source>
        <dbReference type="Proteomes" id="UP000829447"/>
    </source>
</evidence>
<gene>
    <name evidence="1" type="ORF">PGIGA_G00230390</name>
</gene>